<feature type="non-terminal residue" evidence="10">
    <location>
        <position position="235"/>
    </location>
</feature>
<keyword evidence="6" id="KW-1161">Viral attachment to host cell</keyword>
<dbReference type="GO" id="GO:0019028">
    <property type="term" value="C:viral capsid"/>
    <property type="evidence" value="ECO:0007669"/>
    <property type="project" value="UniProtKB-KW"/>
</dbReference>
<dbReference type="GO" id="GO:0019062">
    <property type="term" value="P:virion attachment to host cell"/>
    <property type="evidence" value="ECO:0007669"/>
    <property type="project" value="UniProtKB-KW"/>
</dbReference>
<evidence type="ECO:0000256" key="3">
    <source>
        <dbReference type="ARBA" id="ARBA00020107"/>
    </source>
</evidence>
<accession>A0A0G2YAS5</accession>
<dbReference type="InterPro" id="IPR001676">
    <property type="entry name" value="Picornavirus_capsid"/>
</dbReference>
<proteinExistence type="predicted"/>
<comment type="subcellular location">
    <subcellularLocation>
        <location evidence="2">Host cell</location>
    </subcellularLocation>
    <subcellularLocation>
        <location evidence="1">Virion</location>
    </subcellularLocation>
</comment>
<feature type="domain" description="Picornavirus capsid" evidence="9">
    <location>
        <begin position="80"/>
        <end position="162"/>
    </location>
</feature>
<keyword evidence="5" id="KW-0945">Host-virus interaction</keyword>
<dbReference type="Pfam" id="PF00073">
    <property type="entry name" value="Rhv"/>
    <property type="match status" value="1"/>
</dbReference>
<keyword evidence="4" id="KW-0167">Capsid protein</keyword>
<evidence type="ECO:0000256" key="7">
    <source>
        <dbReference type="ARBA" id="ARBA00022844"/>
    </source>
</evidence>
<protein>
    <recommendedName>
        <fullName evidence="3">Genome polyprotein</fullName>
    </recommendedName>
</protein>
<dbReference type="InterPro" id="IPR029053">
    <property type="entry name" value="Viral_coat"/>
</dbReference>
<evidence type="ECO:0000256" key="1">
    <source>
        <dbReference type="ARBA" id="ARBA00004328"/>
    </source>
</evidence>
<keyword evidence="7" id="KW-0946">Virion</keyword>
<evidence type="ECO:0000256" key="4">
    <source>
        <dbReference type="ARBA" id="ARBA00022561"/>
    </source>
</evidence>
<keyword evidence="8" id="KW-1160">Virus entry into host cell</keyword>
<dbReference type="GO" id="GO:0046718">
    <property type="term" value="P:symbiont entry into host cell"/>
    <property type="evidence" value="ECO:0007669"/>
    <property type="project" value="UniProtKB-KW"/>
</dbReference>
<evidence type="ECO:0000256" key="8">
    <source>
        <dbReference type="ARBA" id="ARBA00023296"/>
    </source>
</evidence>
<dbReference type="GO" id="GO:0005198">
    <property type="term" value="F:structural molecule activity"/>
    <property type="evidence" value="ECO:0007669"/>
    <property type="project" value="InterPro"/>
</dbReference>
<dbReference type="EMBL" id="KR106200">
    <property type="protein sequence ID" value="AKI82140.1"/>
    <property type="molecule type" value="Genomic_RNA"/>
</dbReference>
<evidence type="ECO:0000256" key="6">
    <source>
        <dbReference type="ARBA" id="ARBA00022804"/>
    </source>
</evidence>
<dbReference type="Gene3D" id="2.60.120.20">
    <property type="match status" value="1"/>
</dbReference>
<reference evidence="10" key="1">
    <citation type="journal article" date="2016" name="PLoS ONE">
        <title>Metagenomic Survey of Viral Diversity Obtained from Feces of Subantarctic and South American Fur Seals.</title>
        <authorList>
            <person name="Kluge M."/>
            <person name="Campos F.S."/>
            <person name="Tavares M."/>
            <person name="de Amorim D.B."/>
            <person name="Valdez F.P."/>
            <person name="Giongo A."/>
            <person name="Roehe P.M."/>
            <person name="Franco A.C."/>
        </authorList>
    </citation>
    <scope>NUCLEOTIDE SEQUENCE</scope>
    <source>
        <strain evidence="10">Fur seal/AAUST35/BR/2012</strain>
    </source>
</reference>
<evidence type="ECO:0000259" key="9">
    <source>
        <dbReference type="Pfam" id="PF00073"/>
    </source>
</evidence>
<feature type="non-terminal residue" evidence="10">
    <location>
        <position position="1"/>
    </location>
</feature>
<dbReference type="SUPFAM" id="SSF88633">
    <property type="entry name" value="Positive stranded ssRNA viruses"/>
    <property type="match status" value="1"/>
</dbReference>
<evidence type="ECO:0000313" key="10">
    <source>
        <dbReference type="EMBL" id="AKI82140.1"/>
    </source>
</evidence>
<evidence type="ECO:0000256" key="2">
    <source>
        <dbReference type="ARBA" id="ARBA00004340"/>
    </source>
</evidence>
<sequence length="235" mass="26133">THNLALANEHFKSDPSAGASQKITSFKEWLDVPCMFGDFTIATGQAVGTMVEEWHVTPMQPPMRSPDTPINDQLTNQTYIATQYAYWRGDMVYEMQVFATQYHSCRIMVVYLPGTYPNATPLSLEALSMGFTTIYDVTGVQTTMRFRVPYVSDTPYRSTGSTAMDAGEKLDLGTVQVYIYNALKCPANVAQQITVNLYHHMENVEFYVPIYGMVQSSQSDVPSVDVDAGASGEVE</sequence>
<evidence type="ECO:0000256" key="5">
    <source>
        <dbReference type="ARBA" id="ARBA00022581"/>
    </source>
</evidence>
<organism evidence="10">
    <name type="scientific">Picornavirus fur seal/AAUST35/BR/2012</name>
    <dbReference type="NCBI Taxonomy" id="1659815"/>
    <lineage>
        <taxon>Viruses</taxon>
        <taxon>Riboviria</taxon>
        <taxon>Orthornavirae</taxon>
        <taxon>Pisuviricota</taxon>
        <taxon>Pisoniviricetes</taxon>
        <taxon>Picornavirales</taxon>
        <taxon>Picornaviridae</taxon>
    </lineage>
</organism>
<name>A0A0G2YAS5_9PICO</name>
<dbReference type="InterPro" id="IPR033703">
    <property type="entry name" value="Rhv-like"/>
</dbReference>
<dbReference type="GO" id="GO:0043657">
    <property type="term" value="C:host cell"/>
    <property type="evidence" value="ECO:0007669"/>
    <property type="project" value="UniProtKB-SubCell"/>
</dbReference>
<dbReference type="CDD" id="cd00205">
    <property type="entry name" value="rhv_like"/>
    <property type="match status" value="1"/>
</dbReference>